<reference evidence="3" key="3">
    <citation type="submission" date="2015-04" db="UniProtKB">
        <authorList>
            <consortium name="EnsemblPlants"/>
        </authorList>
    </citation>
    <scope>IDENTIFICATION</scope>
    <source>
        <strain evidence="3">cv. Jemalong A17</strain>
    </source>
</reference>
<dbReference type="Proteomes" id="UP000002051">
    <property type="component" value="Chromosome 5"/>
</dbReference>
<gene>
    <name evidence="2" type="ordered locus">MTR_5g029480</name>
</gene>
<accession>G7KCD9</accession>
<reference evidence="2 4" key="2">
    <citation type="journal article" date="2014" name="BMC Genomics">
        <title>An improved genome release (version Mt4.0) for the model legume Medicago truncatula.</title>
        <authorList>
            <person name="Tang H."/>
            <person name="Krishnakumar V."/>
            <person name="Bidwell S."/>
            <person name="Rosen B."/>
            <person name="Chan A."/>
            <person name="Zhou S."/>
            <person name="Gentzbittel L."/>
            <person name="Childs K.L."/>
            <person name="Yandell M."/>
            <person name="Gundlach H."/>
            <person name="Mayer K.F."/>
            <person name="Schwartz D.C."/>
            <person name="Town C.D."/>
        </authorList>
    </citation>
    <scope>GENOME REANNOTATION</scope>
    <source>
        <strain evidence="3 4">cv. Jemalong A17</strain>
    </source>
</reference>
<reference evidence="2 4" key="1">
    <citation type="journal article" date="2011" name="Nature">
        <title>The Medicago genome provides insight into the evolution of rhizobial symbioses.</title>
        <authorList>
            <person name="Young N.D."/>
            <person name="Debelle F."/>
            <person name="Oldroyd G.E."/>
            <person name="Geurts R."/>
            <person name="Cannon S.B."/>
            <person name="Udvardi M.K."/>
            <person name="Benedito V.A."/>
            <person name="Mayer K.F."/>
            <person name="Gouzy J."/>
            <person name="Schoof H."/>
            <person name="Van de Peer Y."/>
            <person name="Proost S."/>
            <person name="Cook D.R."/>
            <person name="Meyers B.C."/>
            <person name="Spannagl M."/>
            <person name="Cheung F."/>
            <person name="De Mita S."/>
            <person name="Krishnakumar V."/>
            <person name="Gundlach H."/>
            <person name="Zhou S."/>
            <person name="Mudge J."/>
            <person name="Bharti A.K."/>
            <person name="Murray J.D."/>
            <person name="Naoumkina M.A."/>
            <person name="Rosen B."/>
            <person name="Silverstein K.A."/>
            <person name="Tang H."/>
            <person name="Rombauts S."/>
            <person name="Zhao P.X."/>
            <person name="Zhou P."/>
            <person name="Barbe V."/>
            <person name="Bardou P."/>
            <person name="Bechner M."/>
            <person name="Bellec A."/>
            <person name="Berger A."/>
            <person name="Berges H."/>
            <person name="Bidwell S."/>
            <person name="Bisseling T."/>
            <person name="Choisne N."/>
            <person name="Couloux A."/>
            <person name="Denny R."/>
            <person name="Deshpande S."/>
            <person name="Dai X."/>
            <person name="Doyle J.J."/>
            <person name="Dudez A.M."/>
            <person name="Farmer A.D."/>
            <person name="Fouteau S."/>
            <person name="Franken C."/>
            <person name="Gibelin C."/>
            <person name="Gish J."/>
            <person name="Goldstein S."/>
            <person name="Gonzalez A.J."/>
            <person name="Green P.J."/>
            <person name="Hallab A."/>
            <person name="Hartog M."/>
            <person name="Hua A."/>
            <person name="Humphray S.J."/>
            <person name="Jeong D.H."/>
            <person name="Jing Y."/>
            <person name="Jocker A."/>
            <person name="Kenton S.M."/>
            <person name="Kim D.J."/>
            <person name="Klee K."/>
            <person name="Lai H."/>
            <person name="Lang C."/>
            <person name="Lin S."/>
            <person name="Macmil S.L."/>
            <person name="Magdelenat G."/>
            <person name="Matthews L."/>
            <person name="McCorrison J."/>
            <person name="Monaghan E.L."/>
            <person name="Mun J.H."/>
            <person name="Najar F.Z."/>
            <person name="Nicholson C."/>
            <person name="Noirot C."/>
            <person name="O'Bleness M."/>
            <person name="Paule C.R."/>
            <person name="Poulain J."/>
            <person name="Prion F."/>
            <person name="Qin B."/>
            <person name="Qu C."/>
            <person name="Retzel E.F."/>
            <person name="Riddle C."/>
            <person name="Sallet E."/>
            <person name="Samain S."/>
            <person name="Samson N."/>
            <person name="Sanders I."/>
            <person name="Saurat O."/>
            <person name="Scarpelli C."/>
            <person name="Schiex T."/>
            <person name="Segurens B."/>
            <person name="Severin A.J."/>
            <person name="Sherrier D.J."/>
            <person name="Shi R."/>
            <person name="Sims S."/>
            <person name="Singer S.R."/>
            <person name="Sinharoy S."/>
            <person name="Sterck L."/>
            <person name="Viollet A."/>
            <person name="Wang B.B."/>
            <person name="Wang K."/>
            <person name="Wang M."/>
            <person name="Wang X."/>
            <person name="Warfsmann J."/>
            <person name="Weissenbach J."/>
            <person name="White D.D."/>
            <person name="White J.D."/>
            <person name="Wiley G.B."/>
            <person name="Wincker P."/>
            <person name="Xing Y."/>
            <person name="Yang L."/>
            <person name="Yao Z."/>
            <person name="Ying F."/>
            <person name="Zhai J."/>
            <person name="Zhou L."/>
            <person name="Zuber A."/>
            <person name="Denarie J."/>
            <person name="Dixon R.A."/>
            <person name="May G.D."/>
            <person name="Schwartz D.C."/>
            <person name="Rogers J."/>
            <person name="Quetier F."/>
            <person name="Town C.D."/>
            <person name="Roe B.A."/>
        </authorList>
    </citation>
    <scope>NUCLEOTIDE SEQUENCE [LARGE SCALE GENOMIC DNA]</scope>
    <source>
        <strain evidence="2">A17</strain>
        <strain evidence="3 4">cv. Jemalong A17</strain>
    </source>
</reference>
<evidence type="ECO:0000313" key="4">
    <source>
        <dbReference type="Proteomes" id="UP000002051"/>
    </source>
</evidence>
<dbReference type="AlphaFoldDB" id="G7KCD9"/>
<keyword evidence="1" id="KW-1133">Transmembrane helix</keyword>
<keyword evidence="1" id="KW-0472">Membrane</keyword>
<evidence type="ECO:0000313" key="3">
    <source>
        <dbReference type="EnsemblPlants" id="AES95784"/>
    </source>
</evidence>
<evidence type="ECO:0000256" key="1">
    <source>
        <dbReference type="SAM" id="Phobius"/>
    </source>
</evidence>
<protein>
    <submittedName>
        <fullName evidence="2">Transmembrane protein, putative</fullName>
    </submittedName>
</protein>
<sequence length="116" mass="12987">MEVVGIGVIRLGVGTLRMIMRSLWVVFVLGFCFVCPLLSTCADLRFGSISSKKRGSIGGRIRMSVGLSVIGCLFGLIRGKSRTIYKVKYICRFWKNKLRAMESTKRKLEASEEKCS</sequence>
<evidence type="ECO:0000313" key="2">
    <source>
        <dbReference type="EMBL" id="AES95784.1"/>
    </source>
</evidence>
<feature type="transmembrane region" description="Helical" evidence="1">
    <location>
        <begin position="21"/>
        <end position="39"/>
    </location>
</feature>
<keyword evidence="4" id="KW-1185">Reference proteome</keyword>
<keyword evidence="1 2" id="KW-0812">Transmembrane</keyword>
<feature type="transmembrane region" description="Helical" evidence="1">
    <location>
        <begin position="59"/>
        <end position="77"/>
    </location>
</feature>
<dbReference type="HOGENOM" id="CLU_2100507_0_0_1"/>
<dbReference type="EnsemblPlants" id="AES95784">
    <property type="protein sequence ID" value="AES95784"/>
    <property type="gene ID" value="MTR_5g029480"/>
</dbReference>
<organism evidence="2 4">
    <name type="scientific">Medicago truncatula</name>
    <name type="common">Barrel medic</name>
    <name type="synonym">Medicago tribuloides</name>
    <dbReference type="NCBI Taxonomy" id="3880"/>
    <lineage>
        <taxon>Eukaryota</taxon>
        <taxon>Viridiplantae</taxon>
        <taxon>Streptophyta</taxon>
        <taxon>Embryophyta</taxon>
        <taxon>Tracheophyta</taxon>
        <taxon>Spermatophyta</taxon>
        <taxon>Magnoliopsida</taxon>
        <taxon>eudicotyledons</taxon>
        <taxon>Gunneridae</taxon>
        <taxon>Pentapetalae</taxon>
        <taxon>rosids</taxon>
        <taxon>fabids</taxon>
        <taxon>Fabales</taxon>
        <taxon>Fabaceae</taxon>
        <taxon>Papilionoideae</taxon>
        <taxon>50 kb inversion clade</taxon>
        <taxon>NPAAA clade</taxon>
        <taxon>Hologalegina</taxon>
        <taxon>IRL clade</taxon>
        <taxon>Trifolieae</taxon>
        <taxon>Medicago</taxon>
    </lineage>
</organism>
<dbReference type="PaxDb" id="3880-AES95784"/>
<dbReference type="EMBL" id="CM001221">
    <property type="protein sequence ID" value="AES95784.1"/>
    <property type="molecule type" value="Genomic_DNA"/>
</dbReference>
<proteinExistence type="predicted"/>
<name>G7KCD9_MEDTR</name>